<organism evidence="6 7">
    <name type="scientific">Biomphalaria pfeifferi</name>
    <name type="common">Bloodfluke planorb</name>
    <name type="synonym">Freshwater snail</name>
    <dbReference type="NCBI Taxonomy" id="112525"/>
    <lineage>
        <taxon>Eukaryota</taxon>
        <taxon>Metazoa</taxon>
        <taxon>Spiralia</taxon>
        <taxon>Lophotrochozoa</taxon>
        <taxon>Mollusca</taxon>
        <taxon>Gastropoda</taxon>
        <taxon>Heterobranchia</taxon>
        <taxon>Euthyneura</taxon>
        <taxon>Panpulmonata</taxon>
        <taxon>Hygrophila</taxon>
        <taxon>Lymnaeoidea</taxon>
        <taxon>Planorbidae</taxon>
        <taxon>Biomphalaria</taxon>
    </lineage>
</organism>
<evidence type="ECO:0000256" key="1">
    <source>
        <dbReference type="ARBA" id="ARBA00004123"/>
    </source>
</evidence>
<dbReference type="Proteomes" id="UP001233172">
    <property type="component" value="Unassembled WGS sequence"/>
</dbReference>
<feature type="region of interest" description="Disordered" evidence="4">
    <location>
        <begin position="88"/>
        <end position="134"/>
    </location>
</feature>
<comment type="caution">
    <text evidence="6">The sequence shown here is derived from an EMBL/GenBank/DDBJ whole genome shotgun (WGS) entry which is preliminary data.</text>
</comment>
<feature type="compositionally biased region" description="Basic and acidic residues" evidence="4">
    <location>
        <begin position="88"/>
        <end position="100"/>
    </location>
</feature>
<gene>
    <name evidence="6" type="ORF">Bpfe_019478</name>
</gene>
<dbReference type="GO" id="GO:0000462">
    <property type="term" value="P:maturation of SSU-rRNA from tricistronic rRNA transcript (SSU-rRNA, 5.8S rRNA, LSU-rRNA)"/>
    <property type="evidence" value="ECO:0007669"/>
    <property type="project" value="TreeGrafter"/>
</dbReference>
<feature type="compositionally biased region" description="Acidic residues" evidence="4">
    <location>
        <begin position="268"/>
        <end position="285"/>
    </location>
</feature>
<feature type="compositionally biased region" description="Acidic residues" evidence="4">
    <location>
        <begin position="301"/>
        <end position="325"/>
    </location>
</feature>
<feature type="compositionally biased region" description="Basic and acidic residues" evidence="4">
    <location>
        <begin position="37"/>
        <end position="51"/>
    </location>
</feature>
<feature type="compositionally biased region" description="Basic residues" evidence="4">
    <location>
        <begin position="1"/>
        <end position="10"/>
    </location>
</feature>
<evidence type="ECO:0000256" key="2">
    <source>
        <dbReference type="ARBA" id="ARBA00010979"/>
    </source>
</evidence>
<dbReference type="PANTHER" id="PTHR13237">
    <property type="entry name" value="SOMETHING ABOUT SILENCING PROTEIN 10-RELATED"/>
    <property type="match status" value="1"/>
</dbReference>
<name>A0AAD8F598_BIOPF</name>
<proteinExistence type="inferred from homology"/>
<protein>
    <submittedName>
        <fullName evidence="6">Something about silencing protein 10</fullName>
    </submittedName>
</protein>
<dbReference type="GO" id="GO:0032040">
    <property type="term" value="C:small-subunit processome"/>
    <property type="evidence" value="ECO:0007669"/>
    <property type="project" value="TreeGrafter"/>
</dbReference>
<feature type="compositionally biased region" description="Acidic residues" evidence="4">
    <location>
        <begin position="52"/>
        <end position="73"/>
    </location>
</feature>
<dbReference type="InterPro" id="IPR018972">
    <property type="entry name" value="Sas10_C_dom"/>
</dbReference>
<feature type="region of interest" description="Disordered" evidence="4">
    <location>
        <begin position="268"/>
        <end position="373"/>
    </location>
</feature>
<evidence type="ECO:0000256" key="4">
    <source>
        <dbReference type="SAM" id="MobiDB-lite"/>
    </source>
</evidence>
<keyword evidence="7" id="KW-1185">Reference proteome</keyword>
<dbReference type="PANTHER" id="PTHR13237:SF8">
    <property type="entry name" value="SOMETHING ABOUT SILENCING PROTEIN 10"/>
    <property type="match status" value="1"/>
</dbReference>
<comment type="subcellular location">
    <subcellularLocation>
        <location evidence="1">Nucleus</location>
    </subcellularLocation>
</comment>
<evidence type="ECO:0000313" key="6">
    <source>
        <dbReference type="EMBL" id="KAK0051168.1"/>
    </source>
</evidence>
<reference evidence="6" key="1">
    <citation type="journal article" date="2023" name="PLoS Negl. Trop. Dis.">
        <title>A genome sequence for Biomphalaria pfeifferi, the major vector snail for the human-infecting parasite Schistosoma mansoni.</title>
        <authorList>
            <person name="Bu L."/>
            <person name="Lu L."/>
            <person name="Laidemitt M.R."/>
            <person name="Zhang S.M."/>
            <person name="Mutuku M."/>
            <person name="Mkoji G."/>
            <person name="Steinauer M."/>
            <person name="Loker E.S."/>
        </authorList>
    </citation>
    <scope>NUCLEOTIDE SEQUENCE</scope>
    <source>
        <strain evidence="6">KasaAsao</strain>
    </source>
</reference>
<accession>A0AAD8F598</accession>
<feature type="compositionally biased region" description="Acidic residues" evidence="4">
    <location>
        <begin position="17"/>
        <end position="35"/>
    </location>
</feature>
<evidence type="ECO:0000313" key="7">
    <source>
        <dbReference type="Proteomes" id="UP001233172"/>
    </source>
</evidence>
<feature type="domain" description="Sas10 C-terminal" evidence="5">
    <location>
        <begin position="329"/>
        <end position="397"/>
    </location>
</feature>
<evidence type="ECO:0000256" key="3">
    <source>
        <dbReference type="ARBA" id="ARBA00023242"/>
    </source>
</evidence>
<sequence length="398" mass="46652">MKKQGKRGKSSKNDNSYDNESEEEIGDIFTDEINEFTEAKNKVDLEEKNSESEEEEELFGLLNEEDESDEELDDWSKRLKQIKFQAKLDKKRSLPGDGPEKSWGNKRGVFYGSGVKRKPKQTASDEEDEWTMEEKEIEKLQKRLDEDVDEDDFILPSLTKKTKEESNEFTIKRDLTAQEKEEFKKKIHPEAEPLREELNKCIEELESLKEKKGWKYESRETCFRLLAGNIAFYLHLIESDEECRGHPVIKRIVQLKKLAKMYEAIPEEQMEASDASGDESTDEEDVKPKNSIKRQRLELTGSEEDDDEDDIDDDDEKEKVEESEEKEPGNRPIGYEIMKNKPKKKTAPNNPRVKHREKFRKAKIRRKGKYRDYRPEINKYQGEASGIRAGIIRSVRLK</sequence>
<dbReference type="Pfam" id="PF09368">
    <property type="entry name" value="Sas10"/>
    <property type="match status" value="1"/>
</dbReference>
<keyword evidence="3" id="KW-0539">Nucleus</keyword>
<evidence type="ECO:0000259" key="5">
    <source>
        <dbReference type="Pfam" id="PF09368"/>
    </source>
</evidence>
<feature type="region of interest" description="Disordered" evidence="4">
    <location>
        <begin position="1"/>
        <end position="73"/>
    </location>
</feature>
<feature type="compositionally biased region" description="Basic residues" evidence="4">
    <location>
        <begin position="340"/>
        <end position="369"/>
    </location>
</feature>
<dbReference type="EMBL" id="JASAOG010000107">
    <property type="protein sequence ID" value="KAK0051168.1"/>
    <property type="molecule type" value="Genomic_DNA"/>
</dbReference>
<reference evidence="6" key="2">
    <citation type="submission" date="2023-04" db="EMBL/GenBank/DDBJ databases">
        <authorList>
            <person name="Bu L."/>
            <person name="Lu L."/>
            <person name="Laidemitt M.R."/>
            <person name="Zhang S.M."/>
            <person name="Mutuku M."/>
            <person name="Mkoji G."/>
            <person name="Steinauer M."/>
            <person name="Loker E.S."/>
        </authorList>
    </citation>
    <scope>NUCLEOTIDE SEQUENCE</scope>
    <source>
        <strain evidence="6">KasaAsao</strain>
        <tissue evidence="6">Whole Snail</tissue>
    </source>
</reference>
<dbReference type="AlphaFoldDB" id="A0AAD8F598"/>
<comment type="similarity">
    <text evidence="2">Belongs to the SAS10 family.</text>
</comment>